<name>A0A165Q888_EXIGL</name>
<evidence type="ECO:0000313" key="2">
    <source>
        <dbReference type="EMBL" id="KZW03228.1"/>
    </source>
</evidence>
<evidence type="ECO:0000256" key="1">
    <source>
        <dbReference type="SAM" id="SignalP"/>
    </source>
</evidence>
<evidence type="ECO:0000313" key="3">
    <source>
        <dbReference type="Proteomes" id="UP000077266"/>
    </source>
</evidence>
<organism evidence="2 3">
    <name type="scientific">Exidia glandulosa HHB12029</name>
    <dbReference type="NCBI Taxonomy" id="1314781"/>
    <lineage>
        <taxon>Eukaryota</taxon>
        <taxon>Fungi</taxon>
        <taxon>Dikarya</taxon>
        <taxon>Basidiomycota</taxon>
        <taxon>Agaricomycotina</taxon>
        <taxon>Agaricomycetes</taxon>
        <taxon>Auriculariales</taxon>
        <taxon>Exidiaceae</taxon>
        <taxon>Exidia</taxon>
    </lineage>
</organism>
<reference evidence="2 3" key="1">
    <citation type="journal article" date="2016" name="Mol. Biol. Evol.">
        <title>Comparative Genomics of Early-Diverging Mushroom-Forming Fungi Provides Insights into the Origins of Lignocellulose Decay Capabilities.</title>
        <authorList>
            <person name="Nagy L.G."/>
            <person name="Riley R."/>
            <person name="Tritt A."/>
            <person name="Adam C."/>
            <person name="Daum C."/>
            <person name="Floudas D."/>
            <person name="Sun H."/>
            <person name="Yadav J.S."/>
            <person name="Pangilinan J."/>
            <person name="Larsson K.H."/>
            <person name="Matsuura K."/>
            <person name="Barry K."/>
            <person name="Labutti K."/>
            <person name="Kuo R."/>
            <person name="Ohm R.A."/>
            <person name="Bhattacharya S.S."/>
            <person name="Shirouzu T."/>
            <person name="Yoshinaga Y."/>
            <person name="Martin F.M."/>
            <person name="Grigoriev I.V."/>
            <person name="Hibbett D.S."/>
        </authorList>
    </citation>
    <scope>NUCLEOTIDE SEQUENCE [LARGE SCALE GENOMIC DNA]</scope>
    <source>
        <strain evidence="2 3">HHB12029</strain>
    </source>
</reference>
<dbReference type="InParanoid" id="A0A165Q888"/>
<keyword evidence="1" id="KW-0732">Signal</keyword>
<feature type="signal peptide" evidence="1">
    <location>
        <begin position="1"/>
        <end position="19"/>
    </location>
</feature>
<dbReference type="AlphaFoldDB" id="A0A165Q888"/>
<feature type="chain" id="PRO_5007864867" evidence="1">
    <location>
        <begin position="20"/>
        <end position="234"/>
    </location>
</feature>
<keyword evidence="3" id="KW-1185">Reference proteome</keyword>
<dbReference type="EMBL" id="KV425884">
    <property type="protein sequence ID" value="KZW03228.1"/>
    <property type="molecule type" value="Genomic_DNA"/>
</dbReference>
<protein>
    <submittedName>
        <fullName evidence="2">Uncharacterized protein</fullName>
    </submittedName>
</protein>
<dbReference type="Proteomes" id="UP000077266">
    <property type="component" value="Unassembled WGS sequence"/>
</dbReference>
<sequence>MKRTHSFVIAGALGGTVLAALKLAREAAGDVPVVKQILGSAINILELADKCDRNHEAMLALAEKAAVLAQRITDVTSTRIVGEDIENSLRRLDAFVLRPATPISHALKQRPSIFLDIHTYIAQEALAKRARRFYRTLFVSPVYTQQLVAALENEVQGFLVRSHTKPRGYLDSRCAWISLSSQQLSLRVSTRRTMGRSATSTFEGLLVNGMFDRTTLWLHTPPRMWTDNLWSFAT</sequence>
<proteinExistence type="predicted"/>
<gene>
    <name evidence="2" type="ORF">EXIGLDRAFT_699144</name>
</gene>
<accession>A0A165Q888</accession>
<dbReference type="OrthoDB" id="10624752at2759"/>